<dbReference type="AlphaFoldDB" id="A0A1V6PRM8"/>
<dbReference type="PANTHER" id="PTHR47700:SF2">
    <property type="entry name" value="CHITINASE"/>
    <property type="match status" value="1"/>
</dbReference>
<dbReference type="STRING" id="416450.A0A1V6PRM8"/>
<accession>A0A1V6PRM8</accession>
<dbReference type="CDD" id="cd00118">
    <property type="entry name" value="LysM"/>
    <property type="match status" value="1"/>
</dbReference>
<gene>
    <name evidence="4" type="ORF">PENANT_c046G05768</name>
</gene>
<keyword evidence="5" id="KW-1185">Reference proteome</keyword>
<organism evidence="4 5">
    <name type="scientific">Penicillium antarcticum</name>
    <dbReference type="NCBI Taxonomy" id="416450"/>
    <lineage>
        <taxon>Eukaryota</taxon>
        <taxon>Fungi</taxon>
        <taxon>Dikarya</taxon>
        <taxon>Ascomycota</taxon>
        <taxon>Pezizomycotina</taxon>
        <taxon>Eurotiomycetes</taxon>
        <taxon>Eurotiomycetidae</taxon>
        <taxon>Eurotiales</taxon>
        <taxon>Aspergillaceae</taxon>
        <taxon>Penicillium</taxon>
    </lineage>
</organism>
<dbReference type="Proteomes" id="UP000191672">
    <property type="component" value="Unassembled WGS sequence"/>
</dbReference>
<dbReference type="PROSITE" id="PS51782">
    <property type="entry name" value="LYSM"/>
    <property type="match status" value="1"/>
</dbReference>
<dbReference type="InterPro" id="IPR018392">
    <property type="entry name" value="LysM"/>
</dbReference>
<protein>
    <recommendedName>
        <fullName evidence="3">LysM domain-containing protein</fullName>
    </recommendedName>
</protein>
<dbReference type="PANTHER" id="PTHR47700">
    <property type="entry name" value="V CHITINASE, PUTATIVE (AFU_ORTHOLOGUE AFUA_6G13720)-RELATED"/>
    <property type="match status" value="1"/>
</dbReference>
<reference evidence="5" key="1">
    <citation type="journal article" date="2017" name="Nat. Microbiol.">
        <title>Global analysis of biosynthetic gene clusters reveals vast potential of secondary metabolite production in Penicillium species.</title>
        <authorList>
            <person name="Nielsen J.C."/>
            <person name="Grijseels S."/>
            <person name="Prigent S."/>
            <person name="Ji B."/>
            <person name="Dainat J."/>
            <person name="Nielsen K.F."/>
            <person name="Frisvad J.C."/>
            <person name="Workman M."/>
            <person name="Nielsen J."/>
        </authorList>
    </citation>
    <scope>NUCLEOTIDE SEQUENCE [LARGE SCALE GENOMIC DNA]</scope>
    <source>
        <strain evidence="5">IBT 31811</strain>
    </source>
</reference>
<evidence type="ECO:0000256" key="2">
    <source>
        <dbReference type="ARBA" id="ARBA00023026"/>
    </source>
</evidence>
<proteinExistence type="predicted"/>
<sequence>MLVAITIDFLSTLCQQTIGRLLPINVDRFTVFKSSNRCMDYGYPSTGGFLIKEADLLVMFFLSLPRSYISQRSPSADEEDRFCNLLRRTGATFWPIGVPVAIEHRVKEIVSPSVLILFFISWAVALEQGNSDTFLSKSVHKCDAVLTATLDGICHIYTVQARDNYAVLATQYGITTTNIETWNTGVWGWTGCDGLKQGSFICLSSGNPPMPAAVPQAVCGPQVPCTARPISMSDLGSLNPCPSVL</sequence>
<name>A0A1V6PRM8_9EURO</name>
<evidence type="ECO:0000313" key="5">
    <source>
        <dbReference type="Proteomes" id="UP000191672"/>
    </source>
</evidence>
<comment type="caution">
    <text evidence="4">The sequence shown here is derived from an EMBL/GenBank/DDBJ whole genome shotgun (WGS) entry which is preliminary data.</text>
</comment>
<dbReference type="GO" id="GO:0008061">
    <property type="term" value="F:chitin binding"/>
    <property type="evidence" value="ECO:0007669"/>
    <property type="project" value="UniProtKB-KW"/>
</dbReference>
<keyword evidence="1" id="KW-0147">Chitin-binding</keyword>
<evidence type="ECO:0000313" key="4">
    <source>
        <dbReference type="EMBL" id="OQD79654.1"/>
    </source>
</evidence>
<dbReference type="Gene3D" id="3.10.350.10">
    <property type="entry name" value="LysM domain"/>
    <property type="match status" value="1"/>
</dbReference>
<feature type="domain" description="LysM" evidence="3">
    <location>
        <begin position="155"/>
        <end position="203"/>
    </location>
</feature>
<evidence type="ECO:0000256" key="1">
    <source>
        <dbReference type="ARBA" id="ARBA00022669"/>
    </source>
</evidence>
<dbReference type="InterPro" id="IPR036779">
    <property type="entry name" value="LysM_dom_sf"/>
</dbReference>
<dbReference type="EMBL" id="MDYN01000046">
    <property type="protein sequence ID" value="OQD79654.1"/>
    <property type="molecule type" value="Genomic_DNA"/>
</dbReference>
<dbReference type="SUPFAM" id="SSF54106">
    <property type="entry name" value="LysM domain"/>
    <property type="match status" value="1"/>
</dbReference>
<keyword evidence="2" id="KW-0843">Virulence</keyword>
<evidence type="ECO:0000259" key="3">
    <source>
        <dbReference type="PROSITE" id="PS51782"/>
    </source>
</evidence>
<dbReference type="InterPro" id="IPR053214">
    <property type="entry name" value="LysM12-like"/>
</dbReference>